<keyword evidence="3" id="KW-0479">Metal-binding</keyword>
<evidence type="ECO:0000256" key="4">
    <source>
        <dbReference type="ARBA" id="ARBA00022801"/>
    </source>
</evidence>
<evidence type="ECO:0000313" key="6">
    <source>
        <dbReference type="EMBL" id="CUS38693.1"/>
    </source>
</evidence>
<dbReference type="InterPro" id="IPR008162">
    <property type="entry name" value="Pyrophosphatase"/>
</dbReference>
<dbReference type="GO" id="GO:0000287">
    <property type="term" value="F:magnesium ion binding"/>
    <property type="evidence" value="ECO:0007669"/>
    <property type="project" value="InterPro"/>
</dbReference>
<comment type="cofactor">
    <cofactor evidence="1">
        <name>Mg(2+)</name>
        <dbReference type="ChEBI" id="CHEBI:18420"/>
    </cofactor>
</comment>
<dbReference type="OrthoDB" id="5187599at2"/>
<reference evidence="7" key="1">
    <citation type="submission" date="2015-10" db="EMBL/GenBank/DDBJ databases">
        <authorList>
            <person name="Luecker S."/>
            <person name="Luecker S."/>
        </authorList>
    </citation>
    <scope>NUCLEOTIDE SEQUENCE [LARGE SCALE GENOMIC DNA]</scope>
</reference>
<accession>A0A0S4LMH2</accession>
<dbReference type="EMBL" id="CZPZ01000032">
    <property type="protein sequence ID" value="CUS38693.1"/>
    <property type="molecule type" value="Genomic_DNA"/>
</dbReference>
<dbReference type="EC" id="3.6.1.1" evidence="2"/>
<organism evidence="6 7">
    <name type="scientific">Candidatus Nitrospira nitrificans</name>
    <dbReference type="NCBI Taxonomy" id="1742973"/>
    <lineage>
        <taxon>Bacteria</taxon>
        <taxon>Pseudomonadati</taxon>
        <taxon>Nitrospirota</taxon>
        <taxon>Nitrospiria</taxon>
        <taxon>Nitrospirales</taxon>
        <taxon>Nitrospiraceae</taxon>
        <taxon>Nitrospira</taxon>
    </lineage>
</organism>
<dbReference type="GO" id="GO:0005737">
    <property type="term" value="C:cytoplasm"/>
    <property type="evidence" value="ECO:0007669"/>
    <property type="project" value="InterPro"/>
</dbReference>
<dbReference type="AlphaFoldDB" id="A0A0S4LMH2"/>
<keyword evidence="4 6" id="KW-0378">Hydrolase</keyword>
<evidence type="ECO:0000313" key="7">
    <source>
        <dbReference type="Proteomes" id="UP000198736"/>
    </source>
</evidence>
<dbReference type="PANTHER" id="PTHR10286">
    <property type="entry name" value="INORGANIC PYROPHOSPHATASE"/>
    <property type="match status" value="1"/>
</dbReference>
<dbReference type="Gene3D" id="3.90.80.10">
    <property type="entry name" value="Inorganic pyrophosphatase"/>
    <property type="match status" value="1"/>
</dbReference>
<dbReference type="GO" id="GO:0006796">
    <property type="term" value="P:phosphate-containing compound metabolic process"/>
    <property type="evidence" value="ECO:0007669"/>
    <property type="project" value="InterPro"/>
</dbReference>
<proteinExistence type="predicted"/>
<dbReference type="Proteomes" id="UP000198736">
    <property type="component" value="Unassembled WGS sequence"/>
</dbReference>
<keyword evidence="5" id="KW-0460">Magnesium</keyword>
<dbReference type="STRING" id="1742973.COMA2_50221"/>
<dbReference type="InterPro" id="IPR036649">
    <property type="entry name" value="Pyrophosphatase_sf"/>
</dbReference>
<evidence type="ECO:0000256" key="2">
    <source>
        <dbReference type="ARBA" id="ARBA00012146"/>
    </source>
</evidence>
<protein>
    <recommendedName>
        <fullName evidence="2">inorganic diphosphatase</fullName>
        <ecNumber evidence="2">3.6.1.1</ecNumber>
    </recommendedName>
</protein>
<sequence length="178" mass="19674">MTTPFENIPPREPKTGLVNVVIDTPRGSRNKFKFDEQLGCFKLSRILPAGHVFPYDFGSIPGTRGEDGDALDVLVVMEEPAFPGCLITVRLIGVIVASQTEKGRTISNDRLVGVPQTMANKPAMRELSELGTTRLKQIEHFFISYNAAQNRRFQPSRRLGAAQAERILRRAIAAGAPR</sequence>
<dbReference type="SUPFAM" id="SSF50324">
    <property type="entry name" value="Inorganic pyrophosphatase"/>
    <property type="match status" value="1"/>
</dbReference>
<evidence type="ECO:0000256" key="5">
    <source>
        <dbReference type="ARBA" id="ARBA00022842"/>
    </source>
</evidence>
<dbReference type="RefSeq" id="WP_090900754.1">
    <property type="nucleotide sequence ID" value="NZ_CZPZ01000032.1"/>
</dbReference>
<name>A0A0S4LMH2_9BACT</name>
<gene>
    <name evidence="6" type="ORF">COMA2_50221</name>
</gene>
<evidence type="ECO:0000256" key="1">
    <source>
        <dbReference type="ARBA" id="ARBA00001946"/>
    </source>
</evidence>
<keyword evidence="7" id="KW-1185">Reference proteome</keyword>
<evidence type="ECO:0000256" key="3">
    <source>
        <dbReference type="ARBA" id="ARBA00022723"/>
    </source>
</evidence>
<dbReference type="Pfam" id="PF00719">
    <property type="entry name" value="Pyrophosphatase"/>
    <property type="match status" value="1"/>
</dbReference>
<dbReference type="GO" id="GO:0004427">
    <property type="term" value="F:inorganic diphosphate phosphatase activity"/>
    <property type="evidence" value="ECO:0007669"/>
    <property type="project" value="UniProtKB-EC"/>
</dbReference>